<dbReference type="Gene3D" id="2.40.30.10">
    <property type="entry name" value="Translation factors"/>
    <property type="match status" value="1"/>
</dbReference>
<dbReference type="GO" id="GO:0005829">
    <property type="term" value="C:cytosol"/>
    <property type="evidence" value="ECO:0007669"/>
    <property type="project" value="TreeGrafter"/>
</dbReference>
<dbReference type="AlphaFoldDB" id="A0A1M6M405"/>
<dbReference type="SUPFAM" id="SSF63380">
    <property type="entry name" value="Riboflavin synthase domain-like"/>
    <property type="match status" value="1"/>
</dbReference>
<dbReference type="Pfam" id="PF00667">
    <property type="entry name" value="FAD_binding_1"/>
    <property type="match status" value="1"/>
</dbReference>
<organism evidence="15 16">
    <name type="scientific">Rubritalea squalenifaciens DSM 18772</name>
    <dbReference type="NCBI Taxonomy" id="1123071"/>
    <lineage>
        <taxon>Bacteria</taxon>
        <taxon>Pseudomonadati</taxon>
        <taxon>Verrucomicrobiota</taxon>
        <taxon>Verrucomicrobiia</taxon>
        <taxon>Verrucomicrobiales</taxon>
        <taxon>Rubritaleaceae</taxon>
        <taxon>Rubritalea</taxon>
    </lineage>
</organism>
<evidence type="ECO:0000256" key="9">
    <source>
        <dbReference type="ARBA" id="ARBA00023002"/>
    </source>
</evidence>
<dbReference type="GO" id="GO:0004783">
    <property type="term" value="F:sulfite reductase (NADPH) activity"/>
    <property type="evidence" value="ECO:0007669"/>
    <property type="project" value="UniProtKB-EC"/>
</dbReference>
<evidence type="ECO:0000256" key="2">
    <source>
        <dbReference type="ARBA" id="ARBA00022448"/>
    </source>
</evidence>
<sequence>MIPEHAPFDTNQRAALTALLPTLSPEQRAWLSGFLAASPAGAVVTSAAGGKSLTVLYGTESGNSEGLADKTAKAAKKKGFKVAMKNLADISVEDLKKFENVALIVSTWGDGEPPEAVEGFYKAFMNGAPELKGLKFSICALGDTSYDKFCQTGKDFDDRFESLGAERLVPRQDCDVDFDDAHAAWEKSLFDALGSADAGGAATLAAPVFAPAVEYGRKNPFPAEVLDNVLLNGTGSAKETIHLELDLDGSGLAYEAGDALAVVPVNAEDVVAALLKAAGFTGDEVVTLKGEEPCSLKEAFTYKLDITGLSRAVIKKYQALAKSEELEKLLADDAKDDFKVWTWGREIIDLLENYPVEGLEAQQLVDIMRKLPPRLYSIASSPKAHPGEVHLTVAAVRYHGHGKERKGVASTYIADKAKSGEKVQVYVHSNKNFRLPEDDAKPVIMVGPGTGIAPFRAFIEERGERQAKGDTWLFFGDQRYTFDFLYQLELQDHLKNGALTKLDVAFSRDQPEKVYVQDKMREQGAEIYKWLELGGYFYVCGDAERMAKDVHAALISIVAEHGKMSEDEAVAYVDGLKKDKRYQRDVY</sequence>
<feature type="binding site" evidence="12">
    <location>
        <begin position="507"/>
        <end position="508"/>
    </location>
    <ligand>
        <name>NADP(+)</name>
        <dbReference type="ChEBI" id="CHEBI:58349"/>
    </ligand>
</feature>
<comment type="cofactor">
    <cofactor evidence="12">
        <name>FAD</name>
        <dbReference type="ChEBI" id="CHEBI:57692"/>
    </cofactor>
    <text evidence="12">Binds 1 FAD per subunit.</text>
</comment>
<dbReference type="EMBL" id="FQYR01000004">
    <property type="protein sequence ID" value="SHJ78248.1"/>
    <property type="molecule type" value="Genomic_DNA"/>
</dbReference>
<dbReference type="PRINTS" id="PR00369">
    <property type="entry name" value="FLAVODOXIN"/>
</dbReference>
<dbReference type="NCBIfam" id="TIGR01931">
    <property type="entry name" value="cysJ"/>
    <property type="match status" value="1"/>
</dbReference>
<keyword evidence="3" id="KW-0028">Amino-acid biosynthesis</keyword>
<dbReference type="InterPro" id="IPR008254">
    <property type="entry name" value="Flavodoxin/NO_synth"/>
</dbReference>
<evidence type="ECO:0000256" key="7">
    <source>
        <dbReference type="ARBA" id="ARBA00022857"/>
    </source>
</evidence>
<dbReference type="SUPFAM" id="SSF52218">
    <property type="entry name" value="Flavoproteins"/>
    <property type="match status" value="1"/>
</dbReference>
<keyword evidence="7 12" id="KW-0521">NADP</keyword>
<keyword evidence="2" id="KW-0813">Transport</keyword>
<comment type="catalytic activity">
    <reaction evidence="11">
        <text>hydrogen sulfide + 3 NADP(+) + 3 H2O = sulfite + 3 NADPH + 4 H(+)</text>
        <dbReference type="Rhea" id="RHEA:13801"/>
        <dbReference type="ChEBI" id="CHEBI:15377"/>
        <dbReference type="ChEBI" id="CHEBI:15378"/>
        <dbReference type="ChEBI" id="CHEBI:17359"/>
        <dbReference type="ChEBI" id="CHEBI:29919"/>
        <dbReference type="ChEBI" id="CHEBI:57783"/>
        <dbReference type="ChEBI" id="CHEBI:58349"/>
        <dbReference type="EC" id="1.8.1.2"/>
    </reaction>
</comment>
<evidence type="ECO:0000256" key="8">
    <source>
        <dbReference type="ARBA" id="ARBA00022982"/>
    </source>
</evidence>
<keyword evidence="9" id="KW-0560">Oxidoreductase</keyword>
<dbReference type="EC" id="1.8.1.2" evidence="1"/>
<dbReference type="GO" id="GO:0050660">
    <property type="term" value="F:flavin adenine dinucleotide binding"/>
    <property type="evidence" value="ECO:0007669"/>
    <property type="project" value="InterPro"/>
</dbReference>
<feature type="domain" description="FAD-binding FR-type" evidence="14">
    <location>
        <begin position="218"/>
        <end position="436"/>
    </location>
</feature>
<dbReference type="GO" id="GO:0019344">
    <property type="term" value="P:cysteine biosynthetic process"/>
    <property type="evidence" value="ECO:0007669"/>
    <property type="project" value="UniProtKB-KW"/>
</dbReference>
<evidence type="ECO:0000256" key="12">
    <source>
        <dbReference type="PIRSR" id="PIRSR000207-1"/>
    </source>
</evidence>
<dbReference type="InterPro" id="IPR001433">
    <property type="entry name" value="OxRdtase_FAD/NAD-bd"/>
</dbReference>
<dbReference type="RefSeq" id="WP_143184169.1">
    <property type="nucleotide sequence ID" value="NZ_FQYR01000004.1"/>
</dbReference>
<dbReference type="Gene3D" id="1.20.990.10">
    <property type="entry name" value="NADPH-cytochrome p450 Reductase, Chain A, domain 3"/>
    <property type="match status" value="1"/>
</dbReference>
<proteinExistence type="predicted"/>
<evidence type="ECO:0000313" key="15">
    <source>
        <dbReference type="EMBL" id="SHJ78248.1"/>
    </source>
</evidence>
<dbReference type="InterPro" id="IPR001094">
    <property type="entry name" value="Flavdoxin-like"/>
</dbReference>
<feature type="binding site" evidence="12">
    <location>
        <begin position="392"/>
        <end position="394"/>
    </location>
    <ligand>
        <name>FAD</name>
        <dbReference type="ChEBI" id="CHEBI:57692"/>
    </ligand>
</feature>
<reference evidence="15 16" key="1">
    <citation type="submission" date="2016-11" db="EMBL/GenBank/DDBJ databases">
        <authorList>
            <person name="Jaros S."/>
            <person name="Januszkiewicz K."/>
            <person name="Wedrychowicz H."/>
        </authorList>
    </citation>
    <scope>NUCLEOTIDE SEQUENCE [LARGE SCALE GENOMIC DNA]</scope>
    <source>
        <strain evidence="15 16">DSM 18772</strain>
    </source>
</reference>
<feature type="binding site" evidence="12">
    <location>
        <begin position="407"/>
        <end position="410"/>
    </location>
    <ligand>
        <name>FAD</name>
        <dbReference type="ChEBI" id="CHEBI:57692"/>
    </ligand>
</feature>
<feature type="domain" description="Flavodoxin-like" evidence="13">
    <location>
        <begin position="53"/>
        <end position="190"/>
    </location>
</feature>
<keyword evidence="8" id="KW-0249">Electron transport</keyword>
<feature type="binding site" evidence="12">
    <location>
        <position position="549"/>
    </location>
    <ligand>
        <name>NADP(+)</name>
        <dbReference type="ChEBI" id="CHEBI:58349"/>
    </ligand>
</feature>
<dbReference type="NCBIfam" id="NF004859">
    <property type="entry name" value="PRK06214.1"/>
    <property type="match status" value="1"/>
</dbReference>
<evidence type="ECO:0000313" key="16">
    <source>
        <dbReference type="Proteomes" id="UP000184510"/>
    </source>
</evidence>
<dbReference type="PROSITE" id="PS50902">
    <property type="entry name" value="FLAVODOXIN_LIKE"/>
    <property type="match status" value="1"/>
</dbReference>
<evidence type="ECO:0000256" key="6">
    <source>
        <dbReference type="ARBA" id="ARBA00022827"/>
    </source>
</evidence>
<keyword evidence="5 12" id="KW-0288">FMN</keyword>
<dbReference type="Pfam" id="PF00258">
    <property type="entry name" value="Flavodoxin_1"/>
    <property type="match status" value="1"/>
</dbReference>
<name>A0A1M6M405_9BACT</name>
<feature type="binding site" evidence="12">
    <location>
        <begin position="106"/>
        <end position="109"/>
    </location>
    <ligand>
        <name>FMN</name>
        <dbReference type="ChEBI" id="CHEBI:58210"/>
    </ligand>
</feature>
<feature type="binding site" evidence="12">
    <location>
        <begin position="141"/>
        <end position="150"/>
    </location>
    <ligand>
        <name>FMN</name>
        <dbReference type="ChEBI" id="CHEBI:58210"/>
    </ligand>
</feature>
<evidence type="ECO:0000256" key="1">
    <source>
        <dbReference type="ARBA" id="ARBA00012604"/>
    </source>
</evidence>
<dbReference type="CDD" id="cd06199">
    <property type="entry name" value="SiR"/>
    <property type="match status" value="1"/>
</dbReference>
<evidence type="ECO:0000256" key="11">
    <source>
        <dbReference type="ARBA" id="ARBA00052219"/>
    </source>
</evidence>
<evidence type="ECO:0000259" key="13">
    <source>
        <dbReference type="PROSITE" id="PS50902"/>
    </source>
</evidence>
<dbReference type="Pfam" id="PF00175">
    <property type="entry name" value="NAD_binding_1"/>
    <property type="match status" value="1"/>
</dbReference>
<dbReference type="PANTHER" id="PTHR19384">
    <property type="entry name" value="NITRIC OXIDE SYNTHASE-RELATED"/>
    <property type="match status" value="1"/>
</dbReference>
<evidence type="ECO:0000259" key="14">
    <source>
        <dbReference type="PROSITE" id="PS51384"/>
    </source>
</evidence>
<feature type="binding site" evidence="12">
    <location>
        <position position="587"/>
    </location>
    <ligand>
        <name>FAD</name>
        <dbReference type="ChEBI" id="CHEBI:57692"/>
    </ligand>
</feature>
<accession>A0A1M6M405</accession>
<keyword evidence="16" id="KW-1185">Reference proteome</keyword>
<dbReference type="STRING" id="1123071.SAMN02745181_2598"/>
<feature type="binding site" evidence="12">
    <location>
        <position position="398"/>
    </location>
    <ligand>
        <name>FAD</name>
        <dbReference type="ChEBI" id="CHEBI:57692"/>
    </ligand>
</feature>
<dbReference type="InterPro" id="IPR010199">
    <property type="entry name" value="CysJ"/>
</dbReference>
<keyword evidence="10" id="KW-0198">Cysteine biosynthesis</keyword>
<dbReference type="Gene3D" id="3.40.50.80">
    <property type="entry name" value="Nucleotide-binding domain of ferredoxin-NADP reductase (FNR) module"/>
    <property type="match status" value="1"/>
</dbReference>
<dbReference type="PRINTS" id="PR00371">
    <property type="entry name" value="FPNCR"/>
</dbReference>
<dbReference type="PANTHER" id="PTHR19384:SF128">
    <property type="entry name" value="NADPH OXIDOREDUCTASE A"/>
    <property type="match status" value="1"/>
</dbReference>
<comment type="cofactor">
    <cofactor evidence="12">
        <name>FMN</name>
        <dbReference type="ChEBI" id="CHEBI:58210"/>
    </cofactor>
    <text evidence="12">Binds 1 FMN per subunit.</text>
</comment>
<gene>
    <name evidence="15" type="ORF">SAMN02745181_2598</name>
</gene>
<dbReference type="InterPro" id="IPR001709">
    <property type="entry name" value="Flavoprot_Pyr_Nucl_cyt_Rdtase"/>
</dbReference>
<dbReference type="Proteomes" id="UP000184510">
    <property type="component" value="Unassembled WGS sequence"/>
</dbReference>
<evidence type="ECO:0000256" key="4">
    <source>
        <dbReference type="ARBA" id="ARBA00022630"/>
    </source>
</evidence>
<keyword evidence="4" id="KW-0285">Flavoprotein</keyword>
<protein>
    <recommendedName>
        <fullName evidence="1">assimilatory sulfite reductase (NADPH)</fullName>
        <ecNumber evidence="1">1.8.1.2</ecNumber>
    </recommendedName>
</protein>
<dbReference type="InterPro" id="IPR017938">
    <property type="entry name" value="Riboflavin_synthase-like_b-brl"/>
</dbReference>
<dbReference type="SUPFAM" id="SSF52343">
    <property type="entry name" value="Ferredoxin reductase-like, C-terminal NADP-linked domain"/>
    <property type="match status" value="1"/>
</dbReference>
<dbReference type="InterPro" id="IPR039261">
    <property type="entry name" value="FNR_nucleotide-bd"/>
</dbReference>
<dbReference type="GO" id="GO:0010181">
    <property type="term" value="F:FMN binding"/>
    <property type="evidence" value="ECO:0007669"/>
    <property type="project" value="InterPro"/>
</dbReference>
<feature type="binding site" evidence="12">
    <location>
        <begin position="374"/>
        <end position="377"/>
    </location>
    <ligand>
        <name>FAD</name>
        <dbReference type="ChEBI" id="CHEBI:57692"/>
    </ligand>
</feature>
<feature type="binding site" evidence="12">
    <location>
        <position position="307"/>
    </location>
    <ligand>
        <name>FAD</name>
        <dbReference type="ChEBI" id="CHEBI:57692"/>
    </ligand>
</feature>
<dbReference type="InterPro" id="IPR003097">
    <property type="entry name" value="CysJ-like_FAD-binding"/>
</dbReference>
<dbReference type="Gene3D" id="3.40.50.360">
    <property type="match status" value="1"/>
</dbReference>
<dbReference type="PIRSF" id="PIRSF000207">
    <property type="entry name" value="SiR-FP_CysJ"/>
    <property type="match status" value="1"/>
</dbReference>
<feature type="binding site" evidence="12">
    <location>
        <begin position="513"/>
        <end position="517"/>
    </location>
    <ligand>
        <name>NADP(+)</name>
        <dbReference type="ChEBI" id="CHEBI:58349"/>
    </ligand>
</feature>
<dbReference type="InterPro" id="IPR023173">
    <property type="entry name" value="NADPH_Cyt_P450_Rdtase_alpha"/>
</dbReference>
<evidence type="ECO:0000256" key="3">
    <source>
        <dbReference type="ARBA" id="ARBA00022605"/>
    </source>
</evidence>
<evidence type="ECO:0000256" key="10">
    <source>
        <dbReference type="ARBA" id="ARBA00023192"/>
    </source>
</evidence>
<dbReference type="InterPro" id="IPR017927">
    <property type="entry name" value="FAD-bd_FR_type"/>
</dbReference>
<evidence type="ECO:0000256" key="5">
    <source>
        <dbReference type="ARBA" id="ARBA00022643"/>
    </source>
</evidence>
<dbReference type="OrthoDB" id="9789468at2"/>
<dbReference type="PROSITE" id="PS51384">
    <property type="entry name" value="FAD_FR"/>
    <property type="match status" value="1"/>
</dbReference>
<dbReference type="InParanoid" id="A0A1M6M405"/>
<dbReference type="InterPro" id="IPR029039">
    <property type="entry name" value="Flavoprotein-like_sf"/>
</dbReference>
<keyword evidence="6 12" id="KW-0274">FAD</keyword>
<dbReference type="FunFam" id="3.40.50.80:FF:000001">
    <property type="entry name" value="NADPH--cytochrome P450 reductase 1"/>
    <property type="match status" value="1"/>
</dbReference>
<dbReference type="FunCoup" id="A0A1M6M405">
    <property type="interactions" value="359"/>
</dbReference>